<dbReference type="Proteomes" id="UP000642488">
    <property type="component" value="Unassembled WGS sequence"/>
</dbReference>
<evidence type="ECO:0000256" key="2">
    <source>
        <dbReference type="RuleBase" id="RU003616"/>
    </source>
</evidence>
<evidence type="ECO:0000256" key="1">
    <source>
        <dbReference type="PROSITE-ProRule" id="PRU00285"/>
    </source>
</evidence>
<dbReference type="InterPro" id="IPR031107">
    <property type="entry name" value="Small_HSP"/>
</dbReference>
<dbReference type="CDD" id="cd06464">
    <property type="entry name" value="ACD_sHsps-like"/>
    <property type="match status" value="1"/>
</dbReference>
<evidence type="ECO:0000259" key="3">
    <source>
        <dbReference type="PROSITE" id="PS01031"/>
    </source>
</evidence>
<reference evidence="4" key="1">
    <citation type="submission" date="2020-12" db="EMBL/GenBank/DDBJ databases">
        <title>Bacterial taxonomy.</title>
        <authorList>
            <person name="Pan X."/>
        </authorList>
    </citation>
    <scope>NUCLEOTIDE SEQUENCE</scope>
    <source>
        <strain evidence="4">KCTC 52957</strain>
    </source>
</reference>
<dbReference type="PANTHER" id="PTHR11527">
    <property type="entry name" value="HEAT-SHOCK PROTEIN 20 FAMILY MEMBER"/>
    <property type="match status" value="1"/>
</dbReference>
<dbReference type="InterPro" id="IPR002068">
    <property type="entry name" value="A-crystallin/Hsp20_dom"/>
</dbReference>
<gene>
    <name evidence="4" type="ORF">ILP92_13155</name>
</gene>
<comment type="caution">
    <text evidence="4">The sequence shown here is derived from an EMBL/GenBank/DDBJ whole genome shotgun (WGS) entry which is preliminary data.</text>
</comment>
<dbReference type="Pfam" id="PF00011">
    <property type="entry name" value="HSP20"/>
    <property type="match status" value="1"/>
</dbReference>
<evidence type="ECO:0000313" key="4">
    <source>
        <dbReference type="EMBL" id="MBJ3763699.1"/>
    </source>
</evidence>
<dbReference type="EMBL" id="JAEKPD010000013">
    <property type="protein sequence ID" value="MBJ3763699.1"/>
    <property type="molecule type" value="Genomic_DNA"/>
</dbReference>
<sequence length="154" mass="17202">MSKQKNLPQTADDPIGWPLIQSFQSELNRMFDRFNANPFGIEHKLMPALDVAETDNAVEITAEIPGVKSEDLDVSIVDDTLILKGRKSDEREESGKDWHHVERSFGSFRRRVPLGFSPKDGEVDASFKDGVLTLKIAKPAEAKQVARKIEIAGK</sequence>
<dbReference type="RefSeq" id="WP_198916872.1">
    <property type="nucleotide sequence ID" value="NZ_JAEKPD010000013.1"/>
</dbReference>
<evidence type="ECO:0000313" key="5">
    <source>
        <dbReference type="Proteomes" id="UP000642488"/>
    </source>
</evidence>
<dbReference type="SUPFAM" id="SSF49764">
    <property type="entry name" value="HSP20-like chaperones"/>
    <property type="match status" value="1"/>
</dbReference>
<protein>
    <submittedName>
        <fullName evidence="4">Hsp20/alpha crystallin family protein</fullName>
    </submittedName>
</protein>
<name>A0A934MHW8_9RHOB</name>
<feature type="domain" description="SHSP" evidence="3">
    <location>
        <begin position="40"/>
        <end position="154"/>
    </location>
</feature>
<accession>A0A934MHW8</accession>
<dbReference type="InterPro" id="IPR008978">
    <property type="entry name" value="HSP20-like_chaperone"/>
</dbReference>
<dbReference type="PROSITE" id="PS01031">
    <property type="entry name" value="SHSP"/>
    <property type="match status" value="1"/>
</dbReference>
<keyword evidence="5" id="KW-1185">Reference proteome</keyword>
<organism evidence="4 5">
    <name type="scientific">Palleronia pontilimi</name>
    <dbReference type="NCBI Taxonomy" id="1964209"/>
    <lineage>
        <taxon>Bacteria</taxon>
        <taxon>Pseudomonadati</taxon>
        <taxon>Pseudomonadota</taxon>
        <taxon>Alphaproteobacteria</taxon>
        <taxon>Rhodobacterales</taxon>
        <taxon>Roseobacteraceae</taxon>
        <taxon>Palleronia</taxon>
    </lineage>
</organism>
<dbReference type="AlphaFoldDB" id="A0A934MHW8"/>
<comment type="similarity">
    <text evidence="1 2">Belongs to the small heat shock protein (HSP20) family.</text>
</comment>
<proteinExistence type="inferred from homology"/>
<dbReference type="Gene3D" id="2.60.40.790">
    <property type="match status" value="1"/>
</dbReference>